<evidence type="ECO:0000313" key="2">
    <source>
        <dbReference type="Proteomes" id="UP000029575"/>
    </source>
</evidence>
<reference evidence="1 2" key="1">
    <citation type="submission" date="2014-06" db="EMBL/GenBank/DDBJ databases">
        <authorList>
            <person name="Bishop-Lilly K.A."/>
            <person name="Broomall S.M."/>
            <person name="Chain P.S."/>
            <person name="Chertkov O."/>
            <person name="Coyne S.R."/>
            <person name="Daligault H.E."/>
            <person name="Davenport K.W."/>
            <person name="Erkkila T."/>
            <person name="Frey K.G."/>
            <person name="Gibbons H.S."/>
            <person name="Gu W."/>
            <person name="Jaissle J."/>
            <person name="Johnson S.L."/>
            <person name="Koroleva G.I."/>
            <person name="Ladner J.T."/>
            <person name="Lo C.-C."/>
            <person name="Minogue T.D."/>
            <person name="Munk C."/>
            <person name="Palacios G.F."/>
            <person name="Redden C.L."/>
            <person name="Rosenzweig C.N."/>
            <person name="Scholz M.B."/>
            <person name="Teshima H."/>
            <person name="Xu Y."/>
        </authorList>
    </citation>
    <scope>NUCLEOTIDE SEQUENCE [LARGE SCALE GENOMIC DNA]</scope>
    <source>
        <strain evidence="1 2">DWS 37UF10B-2</strain>
    </source>
</reference>
<dbReference type="AlphaFoldDB" id="A0AA88Z0Y3"/>
<gene>
    <name evidence="1" type="ORF">DM43_3094</name>
</gene>
<proteinExistence type="predicted"/>
<evidence type="ECO:0000313" key="1">
    <source>
        <dbReference type="EMBL" id="KGB98458.1"/>
    </source>
</evidence>
<organism evidence="1 2">
    <name type="scientific">Burkholderia cepacia</name>
    <name type="common">Pseudomonas cepacia</name>
    <dbReference type="NCBI Taxonomy" id="292"/>
    <lineage>
        <taxon>Bacteria</taxon>
        <taxon>Pseudomonadati</taxon>
        <taxon>Pseudomonadota</taxon>
        <taxon>Betaproteobacteria</taxon>
        <taxon>Burkholderiales</taxon>
        <taxon>Burkholderiaceae</taxon>
        <taxon>Burkholderia</taxon>
        <taxon>Burkholderia cepacia complex</taxon>
    </lineage>
</organism>
<protein>
    <submittedName>
        <fullName evidence="1">Uncharacterized protein</fullName>
    </submittedName>
</protein>
<comment type="caution">
    <text evidence="1">The sequence shown here is derived from an EMBL/GenBank/DDBJ whole genome shotgun (WGS) entry which is preliminary data.</text>
</comment>
<dbReference type="Proteomes" id="UP000029575">
    <property type="component" value="Unassembled WGS sequence"/>
</dbReference>
<dbReference type="EMBL" id="JPGD01000005">
    <property type="protein sequence ID" value="KGB98458.1"/>
    <property type="molecule type" value="Genomic_DNA"/>
</dbReference>
<name>A0AA88Z0Y3_BURCE</name>
<sequence>MEDWAKHVNDVWKDQATSLPDQVAFEEAIEGGAVVYGPFGSYT</sequence>
<accession>A0AA88Z0Y3</accession>